<evidence type="ECO:0000313" key="3">
    <source>
        <dbReference type="EMBL" id="CAB4580386.1"/>
    </source>
</evidence>
<organism evidence="3">
    <name type="scientific">freshwater metagenome</name>
    <dbReference type="NCBI Taxonomy" id="449393"/>
    <lineage>
        <taxon>unclassified sequences</taxon>
        <taxon>metagenomes</taxon>
        <taxon>ecological metagenomes</taxon>
    </lineage>
</organism>
<keyword evidence="1" id="KW-0472">Membrane</keyword>
<evidence type="ECO:0000313" key="2">
    <source>
        <dbReference type="EMBL" id="CAB4533680.1"/>
    </source>
</evidence>
<reference evidence="3" key="1">
    <citation type="submission" date="2020-05" db="EMBL/GenBank/DDBJ databases">
        <authorList>
            <person name="Chiriac C."/>
            <person name="Salcher M."/>
            <person name="Ghai R."/>
            <person name="Kavagutti S V."/>
        </authorList>
    </citation>
    <scope>NUCLEOTIDE SEQUENCE</scope>
</reference>
<dbReference type="InterPro" id="IPR009339">
    <property type="entry name" value="DUF998"/>
</dbReference>
<evidence type="ECO:0000256" key="1">
    <source>
        <dbReference type="SAM" id="Phobius"/>
    </source>
</evidence>
<dbReference type="Pfam" id="PF06197">
    <property type="entry name" value="DUF998"/>
    <property type="match status" value="1"/>
</dbReference>
<dbReference type="AlphaFoldDB" id="A0A6J6EW71"/>
<proteinExistence type="predicted"/>
<dbReference type="EMBL" id="CAEZTZ010000020">
    <property type="protein sequence ID" value="CAB4580386.1"/>
    <property type="molecule type" value="Genomic_DNA"/>
</dbReference>
<sequence length="207" mass="22544">MNFVGRPALIAAIIGPIQAALGWIVAGSLWPGYDHITKTISDLAADDSPVKWVQSSFFLLGGTLSLVAAVWAPVLSLPGRVTIFLAGLTTYGLTIFATPTQETSSFWHRVFAIATFVLMSAWPLFSMRFDRSYPWVVRPVAAVTSTLIFAIGSIAFLSVWTNPEQPMVGLWERIIAEAQVLYLSVVIYLAYRHQQRAVLASPGTAGT</sequence>
<feature type="transmembrane region" description="Helical" evidence="1">
    <location>
        <begin position="137"/>
        <end position="161"/>
    </location>
</feature>
<name>A0A6J6EW71_9ZZZZ</name>
<gene>
    <name evidence="2" type="ORF">UFOPK1413_00314</name>
    <name evidence="3" type="ORF">UFOPK1767_00271</name>
</gene>
<feature type="transmembrane region" description="Helical" evidence="1">
    <location>
        <begin position="52"/>
        <end position="74"/>
    </location>
</feature>
<dbReference type="EMBL" id="CAEZSG010000031">
    <property type="protein sequence ID" value="CAB4533680.1"/>
    <property type="molecule type" value="Genomic_DNA"/>
</dbReference>
<feature type="transmembrane region" description="Helical" evidence="1">
    <location>
        <begin position="173"/>
        <end position="191"/>
    </location>
</feature>
<accession>A0A6J6EW71</accession>
<keyword evidence="1" id="KW-1133">Transmembrane helix</keyword>
<feature type="transmembrane region" description="Helical" evidence="1">
    <location>
        <begin position="106"/>
        <end position="125"/>
    </location>
</feature>
<feature type="transmembrane region" description="Helical" evidence="1">
    <location>
        <begin position="81"/>
        <end position="100"/>
    </location>
</feature>
<protein>
    <submittedName>
        <fullName evidence="3">Unannotated protein</fullName>
    </submittedName>
</protein>
<feature type="transmembrane region" description="Helical" evidence="1">
    <location>
        <begin position="7"/>
        <end position="32"/>
    </location>
</feature>
<keyword evidence="1" id="KW-0812">Transmembrane</keyword>